<evidence type="ECO:0000259" key="7">
    <source>
        <dbReference type="Pfam" id="PF10035"/>
    </source>
</evidence>
<name>A0ABV4BUQ4_9CLOT</name>
<evidence type="ECO:0000313" key="9">
    <source>
        <dbReference type="Proteomes" id="UP001564657"/>
    </source>
</evidence>
<protein>
    <submittedName>
        <fullName evidence="8">YitT family protein</fullName>
    </submittedName>
</protein>
<dbReference type="PANTHER" id="PTHR33545:SF9">
    <property type="entry name" value="UPF0750 MEMBRANE PROTEIN YITE"/>
    <property type="match status" value="1"/>
</dbReference>
<evidence type="ECO:0000256" key="2">
    <source>
        <dbReference type="ARBA" id="ARBA00022475"/>
    </source>
</evidence>
<feature type="transmembrane region" description="Helical" evidence="6">
    <location>
        <begin position="31"/>
        <end position="50"/>
    </location>
</feature>
<reference evidence="8 9" key="1">
    <citation type="submission" date="2024-08" db="EMBL/GenBank/DDBJ databases">
        <title>Clostridium lapicellarii sp. nov., and Clostridium renhuaiense sp. nov., two species isolated from the mud in a fermentation cellar used for producing sauce-flavour Chinese liquors.</title>
        <authorList>
            <person name="Yang F."/>
            <person name="Wang H."/>
            <person name="Chen L.Q."/>
            <person name="Zhou N."/>
            <person name="Lu J.J."/>
            <person name="Pu X.X."/>
            <person name="Wan B."/>
            <person name="Wang L."/>
            <person name="Liu S.J."/>
        </authorList>
    </citation>
    <scope>NUCLEOTIDE SEQUENCE [LARGE SCALE GENOMIC DNA]</scope>
    <source>
        <strain evidence="8 9">MT-5</strain>
    </source>
</reference>
<feature type="transmembrane region" description="Helical" evidence="6">
    <location>
        <begin position="62"/>
        <end position="92"/>
    </location>
</feature>
<sequence>MKINLKNIFLMLIGTFLVAFGTYFFLAPNHIAAGGTSGIAIIINSVFPNLPIGLLMMGMEGILFTIGIIIIGPVFGGKTIFCSFSISALILLLEKIYPNIKPFSSDILVQLILGILICGIGMGIVFNLNASTGGTDIIAKIINKYTKISIGKSVLIADITVTIAATIILGINKGMYAILGVILNSTIIDKVIISLNSYKQVAIISNNGKNIKDYIVNELERSATIYYAKGAYKNDKKEVITTILDRKQFLKLKDYIRTLDDKTFITVNDINEVLGEGFSSIM</sequence>
<keyword evidence="5 6" id="KW-0472">Membrane</keyword>
<comment type="caution">
    <text evidence="8">The sequence shown here is derived from an EMBL/GenBank/DDBJ whole genome shotgun (WGS) entry which is preliminary data.</text>
</comment>
<dbReference type="InterPro" id="IPR051461">
    <property type="entry name" value="UPF0750_membrane"/>
</dbReference>
<proteinExistence type="predicted"/>
<keyword evidence="9" id="KW-1185">Reference proteome</keyword>
<evidence type="ECO:0000256" key="4">
    <source>
        <dbReference type="ARBA" id="ARBA00022989"/>
    </source>
</evidence>
<dbReference type="RefSeq" id="WP_369705352.1">
    <property type="nucleotide sequence ID" value="NZ_JBGEWD010000019.1"/>
</dbReference>
<evidence type="ECO:0000256" key="1">
    <source>
        <dbReference type="ARBA" id="ARBA00004651"/>
    </source>
</evidence>
<feature type="transmembrane region" description="Helical" evidence="6">
    <location>
        <begin position="7"/>
        <end position="25"/>
    </location>
</feature>
<feature type="domain" description="DUF2179" evidence="7">
    <location>
        <begin position="221"/>
        <end position="275"/>
    </location>
</feature>
<feature type="transmembrane region" description="Helical" evidence="6">
    <location>
        <begin position="107"/>
        <end position="128"/>
    </location>
</feature>
<dbReference type="Proteomes" id="UP001564657">
    <property type="component" value="Unassembled WGS sequence"/>
</dbReference>
<dbReference type="InterPro" id="IPR019264">
    <property type="entry name" value="DUF2179"/>
</dbReference>
<dbReference type="EMBL" id="JBGEWD010000019">
    <property type="protein sequence ID" value="MEY8001456.1"/>
    <property type="molecule type" value="Genomic_DNA"/>
</dbReference>
<dbReference type="Gene3D" id="3.30.70.120">
    <property type="match status" value="1"/>
</dbReference>
<dbReference type="CDD" id="cd16380">
    <property type="entry name" value="YitT_C"/>
    <property type="match status" value="1"/>
</dbReference>
<dbReference type="Pfam" id="PF10035">
    <property type="entry name" value="DUF2179"/>
    <property type="match status" value="1"/>
</dbReference>
<evidence type="ECO:0000313" key="8">
    <source>
        <dbReference type="EMBL" id="MEY8001456.1"/>
    </source>
</evidence>
<evidence type="ECO:0000256" key="3">
    <source>
        <dbReference type="ARBA" id="ARBA00022692"/>
    </source>
</evidence>
<dbReference type="PANTHER" id="PTHR33545">
    <property type="entry name" value="UPF0750 MEMBRANE PROTEIN YITT-RELATED"/>
    <property type="match status" value="1"/>
</dbReference>
<dbReference type="Pfam" id="PF02588">
    <property type="entry name" value="YitT_membrane"/>
    <property type="match status" value="1"/>
</dbReference>
<dbReference type="PIRSF" id="PIRSF006483">
    <property type="entry name" value="Membrane_protein_YitT"/>
    <property type="match status" value="1"/>
</dbReference>
<evidence type="ECO:0000256" key="5">
    <source>
        <dbReference type="ARBA" id="ARBA00023136"/>
    </source>
</evidence>
<dbReference type="InterPro" id="IPR015867">
    <property type="entry name" value="N-reg_PII/ATP_PRibTrfase_C"/>
</dbReference>
<gene>
    <name evidence="8" type="ORF">AB8U03_14845</name>
</gene>
<feature type="transmembrane region" description="Helical" evidence="6">
    <location>
        <begin position="175"/>
        <end position="193"/>
    </location>
</feature>
<comment type="subcellular location">
    <subcellularLocation>
        <location evidence="1">Cell membrane</location>
        <topology evidence="1">Multi-pass membrane protein</topology>
    </subcellularLocation>
</comment>
<keyword evidence="3 6" id="KW-0812">Transmembrane</keyword>
<evidence type="ECO:0000256" key="6">
    <source>
        <dbReference type="SAM" id="Phobius"/>
    </source>
</evidence>
<keyword evidence="4 6" id="KW-1133">Transmembrane helix</keyword>
<organism evidence="8 9">
    <name type="scientific">Clostridium moutaii</name>
    <dbReference type="NCBI Taxonomy" id="3240932"/>
    <lineage>
        <taxon>Bacteria</taxon>
        <taxon>Bacillati</taxon>
        <taxon>Bacillota</taxon>
        <taxon>Clostridia</taxon>
        <taxon>Eubacteriales</taxon>
        <taxon>Clostridiaceae</taxon>
        <taxon>Clostridium</taxon>
    </lineage>
</organism>
<feature type="transmembrane region" description="Helical" evidence="6">
    <location>
        <begin position="149"/>
        <end position="169"/>
    </location>
</feature>
<dbReference type="InterPro" id="IPR003740">
    <property type="entry name" value="YitT"/>
</dbReference>
<accession>A0ABV4BUQ4</accession>
<keyword evidence="2" id="KW-1003">Cell membrane</keyword>